<dbReference type="InterPro" id="IPR040086">
    <property type="entry name" value="MJ0683-like"/>
</dbReference>
<evidence type="ECO:0000259" key="7">
    <source>
        <dbReference type="SMART" id="SM00305"/>
    </source>
</evidence>
<dbReference type="InterPro" id="IPR027434">
    <property type="entry name" value="Homing_endonucl"/>
</dbReference>
<dbReference type="InterPro" id="IPR003586">
    <property type="entry name" value="Hint_dom_C"/>
</dbReference>
<dbReference type="Gene3D" id="2.170.16.10">
    <property type="entry name" value="Hedgehog/Intein (Hint) domain"/>
    <property type="match status" value="1"/>
</dbReference>
<dbReference type="SUPFAM" id="SSF51294">
    <property type="entry name" value="Hedgehog/intein (Hint) domain"/>
    <property type="match status" value="1"/>
</dbReference>
<dbReference type="Pfam" id="PF14528">
    <property type="entry name" value="LAGLIDADG_3"/>
    <property type="match status" value="1"/>
</dbReference>
<dbReference type="PANTHER" id="PTHR43432:SF3">
    <property type="entry name" value="SLR0285 PROTEIN"/>
    <property type="match status" value="1"/>
</dbReference>
<evidence type="ECO:0000256" key="6">
    <source>
        <dbReference type="SAM" id="MobiDB-lite"/>
    </source>
</evidence>
<feature type="compositionally biased region" description="Low complexity" evidence="6">
    <location>
        <begin position="691"/>
        <end position="702"/>
    </location>
</feature>
<dbReference type="GO" id="GO:0051536">
    <property type="term" value="F:iron-sulfur cluster binding"/>
    <property type="evidence" value="ECO:0007669"/>
    <property type="project" value="UniProtKB-KW"/>
</dbReference>
<organism evidence="9 10">
    <name type="scientific">Nesterenkonia alkaliphila</name>
    <dbReference type="NCBI Taxonomy" id="1463631"/>
    <lineage>
        <taxon>Bacteria</taxon>
        <taxon>Bacillati</taxon>
        <taxon>Actinomycetota</taxon>
        <taxon>Actinomycetes</taxon>
        <taxon>Micrococcales</taxon>
        <taxon>Micrococcaceae</taxon>
        <taxon>Nesterenkonia</taxon>
    </lineage>
</organism>
<dbReference type="GO" id="GO:0046872">
    <property type="term" value="F:metal ion binding"/>
    <property type="evidence" value="ECO:0007669"/>
    <property type="project" value="UniProtKB-KW"/>
</dbReference>
<dbReference type="CDD" id="cd00081">
    <property type="entry name" value="Hint"/>
    <property type="match status" value="1"/>
</dbReference>
<feature type="region of interest" description="Disordered" evidence="6">
    <location>
        <begin position="681"/>
        <end position="718"/>
    </location>
</feature>
<dbReference type="AlphaFoldDB" id="A0A7K1UFI3"/>
<dbReference type="InterPro" id="IPR003587">
    <property type="entry name" value="Hint_dom_N"/>
</dbReference>
<keyword evidence="10" id="KW-1185">Reference proteome</keyword>
<dbReference type="GO" id="GO:0004519">
    <property type="term" value="F:endonuclease activity"/>
    <property type="evidence" value="ECO:0007669"/>
    <property type="project" value="InterPro"/>
</dbReference>
<feature type="domain" description="Hint" evidence="8">
    <location>
        <begin position="77"/>
        <end position="177"/>
    </location>
</feature>
<dbReference type="SMART" id="SM00305">
    <property type="entry name" value="HintC"/>
    <property type="match status" value="1"/>
</dbReference>
<dbReference type="InterPro" id="IPR030934">
    <property type="entry name" value="Intein_C"/>
</dbReference>
<dbReference type="NCBIfam" id="TIGR01445">
    <property type="entry name" value="intein_Nterm"/>
    <property type="match status" value="1"/>
</dbReference>
<dbReference type="GO" id="GO:0016539">
    <property type="term" value="P:intein-mediated protein splicing"/>
    <property type="evidence" value="ECO:0007669"/>
    <property type="project" value="InterPro"/>
</dbReference>
<sequence>MCSNWRMRWEGQKIDDAAGPALLPMKGLVRSVRTPEFEGVTFHEVAAKTALNKVPGQSNMPFSWTVNPTRGCLHQCRYCLSPETLILMSNGRQKRLDDIRVGERVVGSRLKGRYRYYVEAEVGAVWRTRKRAYRVTLEDGTELVASADHRFLTERGWKYVAPLATGQGQRPYLTTNNSMMGFGLGSAASAYREPLANSYYRAGYLAGMIRGDGMMVDKTYTRKSNGKPYRVTIFRLALADMDALARSQEYLAREGIDTSLKPFSTGSSSRKPMNMIVTSKRAHYQQIQKLISWPTVPTDEWEQGFLAGIFDAEGSFSGSALRISNSDESILQHIEAGLENFQMPFVRERANARGVATIRLTGGAAAYRRFFHLVKPAIIRKLSILGRAVKTSSKLRVVSVEDLGMEQSMIDITTGTGDFIANGVISHNCFARKTHEYLDLDSGQDFDTQIVVKTNVAEVLRAELAKPSWKREHVALGTNTDPYQRAEGRYRLMPGIIQALAESGTPFSILTKGPLLKRDIPLLKEAAQQVPVSVAVSLAIMDTELQQRVEPGTPDPRARLGLIRAITDAGLDCNVLAMPILPWLTDSEEHLDALHAALADAGASWVTTGALHLRPGAREWFMQWLQAEFPALVPRYRQLYRGKRGGFTSYASAEYKKWLGARAGEARRRHGFVIREDRVWRGRESPEKAAGQQPPTGDQQPQLEGLETAAGPAQPALF</sequence>
<protein>
    <submittedName>
        <fullName evidence="9">Radical SAM protein</fullName>
    </submittedName>
</protein>
<name>A0A7K1UFI3_9MICC</name>
<dbReference type="InterPro" id="IPR006142">
    <property type="entry name" value="INTEIN"/>
</dbReference>
<keyword evidence="2" id="KW-0068">Autocatalytic cleavage</keyword>
<dbReference type="NCBIfam" id="NF038135">
    <property type="entry name" value="rSAM_Rv2578c"/>
    <property type="match status" value="1"/>
</dbReference>
<dbReference type="PRINTS" id="PR00379">
    <property type="entry name" value="INTEIN"/>
</dbReference>
<reference evidence="9 10" key="1">
    <citation type="submission" date="2019-12" db="EMBL/GenBank/DDBJ databases">
        <title>Nesterenkonia muleiensis sp. nov., a novel actinobacterium isolated from sap of Populus euphratica.</title>
        <authorList>
            <person name="Wang R."/>
        </authorList>
    </citation>
    <scope>NUCLEOTIDE SEQUENCE [LARGE SCALE GENOMIC DNA]</scope>
    <source>
        <strain evidence="9 10">F10</strain>
    </source>
</reference>
<keyword evidence="1" id="KW-0479">Metal-binding</keyword>
<evidence type="ECO:0000313" key="10">
    <source>
        <dbReference type="Proteomes" id="UP000460157"/>
    </source>
</evidence>
<evidence type="ECO:0000256" key="3">
    <source>
        <dbReference type="ARBA" id="ARBA00023000"/>
    </source>
</evidence>
<proteinExistence type="predicted"/>
<keyword evidence="5" id="KW-0411">Iron-sulfur</keyword>
<gene>
    <name evidence="9" type="ORF">GNZ21_02320</name>
</gene>
<dbReference type="PANTHER" id="PTHR43432">
    <property type="entry name" value="SLR0285 PROTEIN"/>
    <property type="match status" value="1"/>
</dbReference>
<evidence type="ECO:0000256" key="1">
    <source>
        <dbReference type="ARBA" id="ARBA00022723"/>
    </source>
</evidence>
<accession>A0A7K1UFI3</accession>
<dbReference type="SUPFAM" id="SSF102114">
    <property type="entry name" value="Radical SAM enzymes"/>
    <property type="match status" value="1"/>
</dbReference>
<evidence type="ECO:0000256" key="5">
    <source>
        <dbReference type="ARBA" id="ARBA00023014"/>
    </source>
</evidence>
<dbReference type="InterPro" id="IPR006141">
    <property type="entry name" value="Intein_N"/>
</dbReference>
<keyword evidence="3" id="KW-0651">Protein splicing</keyword>
<evidence type="ECO:0000313" key="9">
    <source>
        <dbReference type="EMBL" id="MVT25209.1"/>
    </source>
</evidence>
<dbReference type="NCBIfam" id="NF038136">
    <property type="entry name" value="rSAM_Rv_intein"/>
    <property type="match status" value="1"/>
</dbReference>
<comment type="caution">
    <text evidence="9">The sequence shown here is derived from an EMBL/GenBank/DDBJ whole genome shotgun (WGS) entry which is preliminary data.</text>
</comment>
<feature type="domain" description="Hint" evidence="7">
    <location>
        <begin position="392"/>
        <end position="434"/>
    </location>
</feature>
<keyword evidence="4" id="KW-0408">Iron</keyword>
<dbReference type="InterPro" id="IPR058240">
    <property type="entry name" value="rSAM_sf"/>
</dbReference>
<dbReference type="Gene3D" id="3.80.30.30">
    <property type="match status" value="1"/>
</dbReference>
<dbReference type="InterPro" id="IPR004860">
    <property type="entry name" value="LAGLIDADG_dom"/>
</dbReference>
<dbReference type="PROSITE" id="PS50817">
    <property type="entry name" value="INTEIN_N_TER"/>
    <property type="match status" value="1"/>
</dbReference>
<dbReference type="Pfam" id="PF04055">
    <property type="entry name" value="Radical_SAM"/>
    <property type="match status" value="1"/>
</dbReference>
<dbReference type="SMART" id="SM00306">
    <property type="entry name" value="HintN"/>
    <property type="match status" value="1"/>
</dbReference>
<dbReference type="PROSITE" id="PS50818">
    <property type="entry name" value="INTEIN_C_TER"/>
    <property type="match status" value="1"/>
</dbReference>
<evidence type="ECO:0000259" key="8">
    <source>
        <dbReference type="SMART" id="SM00306"/>
    </source>
</evidence>
<dbReference type="InterPro" id="IPR036844">
    <property type="entry name" value="Hint_dom_sf"/>
</dbReference>
<evidence type="ECO:0000256" key="2">
    <source>
        <dbReference type="ARBA" id="ARBA00022813"/>
    </source>
</evidence>
<dbReference type="SUPFAM" id="SSF55608">
    <property type="entry name" value="Homing endonucleases"/>
    <property type="match status" value="1"/>
</dbReference>
<dbReference type="EMBL" id="WRPM01000016">
    <property type="protein sequence ID" value="MVT25209.1"/>
    <property type="molecule type" value="Genomic_DNA"/>
</dbReference>
<evidence type="ECO:0000256" key="4">
    <source>
        <dbReference type="ARBA" id="ARBA00023004"/>
    </source>
</evidence>
<dbReference type="InterPro" id="IPR007197">
    <property type="entry name" value="rSAM"/>
</dbReference>
<dbReference type="Proteomes" id="UP000460157">
    <property type="component" value="Unassembled WGS sequence"/>
</dbReference>